<accession>A0AAW6HQE5</accession>
<feature type="domain" description="Mycoplasma immunoglobulin binding protein M2" evidence="4">
    <location>
        <begin position="477"/>
        <end position="658"/>
    </location>
</feature>
<feature type="chain" id="PRO_5043431456" evidence="2">
    <location>
        <begin position="25"/>
        <end position="691"/>
    </location>
</feature>
<reference evidence="5" key="1">
    <citation type="submission" date="2021-11" db="EMBL/GenBank/DDBJ databases">
        <title>Description of Mycoplasma bradburyaesp. nov.from sea birds: a tribute to a great mycoplasmologist.</title>
        <authorList>
            <person name="Ramirez A.S."/>
            <person name="Poveda C."/>
            <person name="Suarez-Perez A."/>
            <person name="Rosales R.S."/>
            <person name="Dijkman R."/>
            <person name="Feberwee A."/>
            <person name="Spergser J."/>
            <person name="Szostak M.P."/>
            <person name="Ressel L."/>
            <person name="Calabuig P."/>
            <person name="Catania S."/>
            <person name="Gobbo F."/>
            <person name="Timofte D."/>
            <person name="Poveda J.B."/>
        </authorList>
    </citation>
    <scope>NUCLEOTIDE SEQUENCE</scope>
    <source>
        <strain evidence="5">T264</strain>
    </source>
</reference>
<dbReference type="RefSeq" id="WP_272403906.1">
    <property type="nucleotide sequence ID" value="NZ_JAJHZP010000009.1"/>
</dbReference>
<dbReference type="Pfam" id="PF26360">
    <property type="entry name" value="MIB_M1"/>
    <property type="match status" value="1"/>
</dbReference>
<dbReference type="NCBIfam" id="TIGR04526">
    <property type="entry name" value="predic_Ig_block"/>
    <property type="match status" value="1"/>
</dbReference>
<comment type="caution">
    <text evidence="5">The sequence shown here is derived from an EMBL/GenBank/DDBJ whole genome shotgun (WGS) entry which is preliminary data.</text>
</comment>
<dbReference type="InterPro" id="IPR058860">
    <property type="entry name" value="MIB_M2"/>
</dbReference>
<dbReference type="InterPro" id="IPR030942">
    <property type="entry name" value="Mycoplas_M_dom"/>
</dbReference>
<evidence type="ECO:0000256" key="1">
    <source>
        <dbReference type="SAM" id="MobiDB-lite"/>
    </source>
</evidence>
<proteinExistence type="predicted"/>
<evidence type="ECO:0000313" key="5">
    <source>
        <dbReference type="EMBL" id="MDC4183185.1"/>
    </source>
</evidence>
<dbReference type="InterPro" id="IPR030941">
    <property type="entry name" value="Predic_Ig_block"/>
</dbReference>
<protein>
    <submittedName>
        <fullName evidence="5">Immunoglobulin-blocking virulence protein</fullName>
    </submittedName>
</protein>
<organism evidence="5 6">
    <name type="scientific">Mycoplasma bradburyae</name>
    <dbReference type="NCBI Taxonomy" id="2963128"/>
    <lineage>
        <taxon>Bacteria</taxon>
        <taxon>Bacillati</taxon>
        <taxon>Mycoplasmatota</taxon>
        <taxon>Mollicutes</taxon>
        <taxon>Mycoplasmataceae</taxon>
        <taxon>Mycoplasma</taxon>
    </lineage>
</organism>
<dbReference type="EMBL" id="JAJHZP010000009">
    <property type="protein sequence ID" value="MDC4183185.1"/>
    <property type="molecule type" value="Genomic_DNA"/>
</dbReference>
<feature type="region of interest" description="Disordered" evidence="1">
    <location>
        <begin position="53"/>
        <end position="107"/>
    </location>
</feature>
<feature type="compositionally biased region" description="Basic and acidic residues" evidence="1">
    <location>
        <begin position="69"/>
        <end position="93"/>
    </location>
</feature>
<evidence type="ECO:0000259" key="3">
    <source>
        <dbReference type="Pfam" id="PF26360"/>
    </source>
</evidence>
<feature type="signal peptide" evidence="2">
    <location>
        <begin position="1"/>
        <end position="24"/>
    </location>
</feature>
<dbReference type="AlphaFoldDB" id="A0AAW6HQE5"/>
<sequence>MLNSKKRKLIKLAAISSTAVIISASSTLGIVYSTSKVESKSNLIKRSNEIDLTSDATGTDDSYNSNRDFNLEKKPEKPDNRPVSDKPLPKDTPPEEETNNSFGELADDTPINFVTYDKQDYGLDENTPKQPNDPNKQVISDAEAKILADKARTTLASAKKAVLDAIKNGNSTAARDAFYTASGFSGNKDFFDIRWDKLFREYTNNGQKRRYIDDLLDQINAFSDEASIESESKANRIWKIQFNTEGINLSGGYRNEDDNPSIRYYKEVNKYRVLGNPNKWATDNSRDILSGHFDGWDMTIDTQKYINDKEYGINENDGIEVRHYTPSNKMDDYYKNKDDLSVFVLDVDNNGGYDKFINFIKKVYEKNPNKKIGVILKNVGKIHTTRNVYDIIKSLPNNVETLTVFLDGADTTSLLALEGRHLRELNIYTTGQVNTDLWGINPLAIKNINFIPSLLAYNVGNINKFEKGTTIASTPIFTTLKFDRNDDYKRVQEGIDIAKNRRSERIFQGNFQGDGAKPIFWDFADDPIIRNLKNLNVHDAELRFVRLSGEFVESDNRGNTYVVYNLDEFNHSQWNAAMQYKPEYEKKYISFGRGTEIKQPKTLILKGDESTLEKKSLEDLEAFVKYASNSKAFTEAYTTSKFIAQKIREAVWSQLNDIDVKVVSKEKLEKFQIKKFNIDKTLNPIGQPLKK</sequence>
<feature type="domain" description="IgG-blocking virulence" evidence="3">
    <location>
        <begin position="263"/>
        <end position="460"/>
    </location>
</feature>
<dbReference type="NCBIfam" id="TIGR04524">
    <property type="entry name" value="mycoplas_M_dom"/>
    <property type="match status" value="1"/>
</dbReference>
<keyword evidence="2" id="KW-0732">Signal</keyword>
<gene>
    <name evidence="5" type="ORF">LNO71_00805</name>
</gene>
<dbReference type="Pfam" id="PF26364">
    <property type="entry name" value="MIB_M2"/>
    <property type="match status" value="1"/>
</dbReference>
<feature type="compositionally biased region" description="Polar residues" evidence="1">
    <location>
        <begin position="53"/>
        <end position="68"/>
    </location>
</feature>
<evidence type="ECO:0000256" key="2">
    <source>
        <dbReference type="SAM" id="SignalP"/>
    </source>
</evidence>
<dbReference type="Proteomes" id="UP001216384">
    <property type="component" value="Unassembled WGS sequence"/>
</dbReference>
<evidence type="ECO:0000259" key="4">
    <source>
        <dbReference type="Pfam" id="PF26364"/>
    </source>
</evidence>
<evidence type="ECO:0000313" key="6">
    <source>
        <dbReference type="Proteomes" id="UP001216384"/>
    </source>
</evidence>
<name>A0AAW6HQE5_9MOLU</name>